<dbReference type="AlphaFoldDB" id="F2AVJ7"/>
<evidence type="ECO:0000256" key="1">
    <source>
        <dbReference type="SAM" id="MobiDB-lite"/>
    </source>
</evidence>
<feature type="compositionally biased region" description="Polar residues" evidence="1">
    <location>
        <begin position="48"/>
        <end position="57"/>
    </location>
</feature>
<name>F2AVJ7_RHOBT</name>
<organism evidence="3 4">
    <name type="scientific">Rhodopirellula baltica WH47</name>
    <dbReference type="NCBI Taxonomy" id="991778"/>
    <lineage>
        <taxon>Bacteria</taxon>
        <taxon>Pseudomonadati</taxon>
        <taxon>Planctomycetota</taxon>
        <taxon>Planctomycetia</taxon>
        <taxon>Pirellulales</taxon>
        <taxon>Pirellulaceae</taxon>
        <taxon>Rhodopirellula</taxon>
    </lineage>
</organism>
<sequence>MKIACTIVVVIATCGFGVSNAQSPEFQGPRFEGPRRPNNPSPQAAPSSTHNTPNHYQNGYPPHSSATGPGGGYGRGPIPPRTRSPHEEQALEWAMFLQHQLHQRVELDAECKLSDLPRLIQEEVNLPCTLDQAAMRIAGVTPAAAVVELQARELPLRVALKRALTPLNLAAKLNSEGLVITADFTELARAGIATDRWAGISAETVEKMESDLNQTVSIETDNMPLSEAVALLQEHLHHRIVLDVFSMEGEGLSADVPVSIHAKETSFRSVMNRMLRDQNLTFSFEDDVWVVTTVTAAEDRPLNRIYYLEATGLTQSIGEAMQLVQTSIDPESWEALGGMGTMAPLPTGGSNRPGILISTTFATHLKTEALFDALRAGTVGEDVPTKSEPFQDAVSSGSFHSSVFCGTCFQATEGAEVQAAPARMLPITQHPTRRSKPAECSKLPRQKPVARWSPP</sequence>
<dbReference type="RefSeq" id="WP_007327657.1">
    <property type="nucleotide sequence ID" value="NZ_AFAR01000189.1"/>
</dbReference>
<evidence type="ECO:0000256" key="2">
    <source>
        <dbReference type="SAM" id="SignalP"/>
    </source>
</evidence>
<evidence type="ECO:0000313" key="4">
    <source>
        <dbReference type="Proteomes" id="UP000006222"/>
    </source>
</evidence>
<dbReference type="PATRIC" id="fig|991778.3.peg.3981"/>
<reference evidence="3 4" key="1">
    <citation type="journal article" date="2013" name="Mar. Genomics">
        <title>Expression of sulfatases in Rhodopirellula baltica and the diversity of sulfatases in the genus Rhodopirellula.</title>
        <authorList>
            <person name="Wegner C.E."/>
            <person name="Richter-Heitmann T."/>
            <person name="Klindworth A."/>
            <person name="Klockow C."/>
            <person name="Richter M."/>
            <person name="Achstetter T."/>
            <person name="Glockner F.O."/>
            <person name="Harder J."/>
        </authorList>
    </citation>
    <scope>NUCLEOTIDE SEQUENCE [LARGE SCALE GENOMIC DNA]</scope>
    <source>
        <strain evidence="3 4">WH47</strain>
    </source>
</reference>
<feature type="region of interest" description="Disordered" evidence="1">
    <location>
        <begin position="423"/>
        <end position="455"/>
    </location>
</feature>
<protein>
    <submittedName>
        <fullName evidence="3">Uncharacterized protein</fullName>
    </submittedName>
</protein>
<feature type="compositionally biased region" description="Low complexity" evidence="1">
    <location>
        <begin position="36"/>
        <end position="47"/>
    </location>
</feature>
<dbReference type="EMBL" id="AFAR01000189">
    <property type="protein sequence ID" value="EGF26305.1"/>
    <property type="molecule type" value="Genomic_DNA"/>
</dbReference>
<accession>F2AVJ7</accession>
<keyword evidence="2" id="KW-0732">Signal</keyword>
<comment type="caution">
    <text evidence="3">The sequence shown here is derived from an EMBL/GenBank/DDBJ whole genome shotgun (WGS) entry which is preliminary data.</text>
</comment>
<feature type="chain" id="PRO_5003279200" evidence="2">
    <location>
        <begin position="22"/>
        <end position="455"/>
    </location>
</feature>
<dbReference type="Proteomes" id="UP000006222">
    <property type="component" value="Unassembled WGS sequence"/>
</dbReference>
<evidence type="ECO:0000313" key="3">
    <source>
        <dbReference type="EMBL" id="EGF26305.1"/>
    </source>
</evidence>
<gene>
    <name evidence="3" type="ORF">RBWH47_02256</name>
</gene>
<proteinExistence type="predicted"/>
<feature type="signal peptide" evidence="2">
    <location>
        <begin position="1"/>
        <end position="21"/>
    </location>
</feature>
<feature type="region of interest" description="Disordered" evidence="1">
    <location>
        <begin position="25"/>
        <end position="86"/>
    </location>
</feature>